<dbReference type="PANTHER" id="PTHR43281">
    <property type="entry name" value="FARNESYL DIPHOSPHATE SYNTHASE"/>
    <property type="match status" value="1"/>
</dbReference>
<keyword evidence="5" id="KW-0460">Magnesium</keyword>
<evidence type="ECO:0000256" key="1">
    <source>
        <dbReference type="ARBA" id="ARBA00001946"/>
    </source>
</evidence>
<dbReference type="InterPro" id="IPR000092">
    <property type="entry name" value="Polyprenyl_synt"/>
</dbReference>
<comment type="cofactor">
    <cofactor evidence="1">
        <name>Mg(2+)</name>
        <dbReference type="ChEBI" id="CHEBI:18420"/>
    </cofactor>
</comment>
<reference evidence="8 9" key="1">
    <citation type="journal article" date="2023" name="Antonie Van Leeuwenhoek">
        <title>Mesoterricola silvestris gen. nov., sp. nov., Mesoterricola sediminis sp. nov., Geothrix oryzae sp. nov., Geothrix edaphica sp. nov., Geothrix rubra sp. nov., and Geothrix limicola sp. nov., six novel members of Acidobacteriota isolated from soils.</title>
        <authorList>
            <person name="Itoh H."/>
            <person name="Sugisawa Y."/>
            <person name="Mise K."/>
            <person name="Xu Z."/>
            <person name="Kuniyasu M."/>
            <person name="Ushijima N."/>
            <person name="Kawano K."/>
            <person name="Kobayashi E."/>
            <person name="Shiratori Y."/>
            <person name="Masuda Y."/>
            <person name="Senoo K."/>
        </authorList>
    </citation>
    <scope>NUCLEOTIDE SEQUENCE [LARGE SCALE GENOMIC DNA]</scope>
    <source>
        <strain evidence="8 9">Red804</strain>
    </source>
</reference>
<dbReference type="SFLD" id="SFLDS00005">
    <property type="entry name" value="Isoprenoid_Synthase_Type_I"/>
    <property type="match status" value="1"/>
</dbReference>
<keyword evidence="6" id="KW-0414">Isoprene biosynthesis</keyword>
<organism evidence="8 9">
    <name type="scientific">Geothrix limicola</name>
    <dbReference type="NCBI Taxonomy" id="2927978"/>
    <lineage>
        <taxon>Bacteria</taxon>
        <taxon>Pseudomonadati</taxon>
        <taxon>Acidobacteriota</taxon>
        <taxon>Holophagae</taxon>
        <taxon>Holophagales</taxon>
        <taxon>Holophagaceae</taxon>
        <taxon>Geothrix</taxon>
    </lineage>
</organism>
<dbReference type="SUPFAM" id="SSF48576">
    <property type="entry name" value="Terpenoid synthases"/>
    <property type="match status" value="1"/>
</dbReference>
<dbReference type="InterPro" id="IPR033749">
    <property type="entry name" value="Polyprenyl_synt_CS"/>
</dbReference>
<evidence type="ECO:0000256" key="2">
    <source>
        <dbReference type="ARBA" id="ARBA00006706"/>
    </source>
</evidence>
<evidence type="ECO:0000313" key="9">
    <source>
        <dbReference type="Proteomes" id="UP001165069"/>
    </source>
</evidence>
<comment type="similarity">
    <text evidence="2 7">Belongs to the FPP/GGPP synthase family.</text>
</comment>
<dbReference type="SFLD" id="SFLDG01017">
    <property type="entry name" value="Polyprenyl_Transferase_Like"/>
    <property type="match status" value="1"/>
</dbReference>
<gene>
    <name evidence="8" type="ORF">GETHLI_35580</name>
</gene>
<protein>
    <submittedName>
        <fullName evidence="8">Farnesyl-diphosphate synthase</fullName>
    </submittedName>
</protein>
<evidence type="ECO:0000256" key="7">
    <source>
        <dbReference type="RuleBase" id="RU004466"/>
    </source>
</evidence>
<evidence type="ECO:0000256" key="6">
    <source>
        <dbReference type="ARBA" id="ARBA00023229"/>
    </source>
</evidence>
<keyword evidence="9" id="KW-1185">Reference proteome</keyword>
<keyword evidence="3 7" id="KW-0808">Transferase</keyword>
<dbReference type="NCBIfam" id="NF045485">
    <property type="entry name" value="FPPsyn"/>
    <property type="match status" value="1"/>
</dbReference>
<dbReference type="PROSITE" id="PS00444">
    <property type="entry name" value="POLYPRENYL_SYNTHASE_2"/>
    <property type="match status" value="1"/>
</dbReference>
<dbReference type="Pfam" id="PF00348">
    <property type="entry name" value="polyprenyl_synt"/>
    <property type="match status" value="1"/>
</dbReference>
<dbReference type="CDD" id="cd00685">
    <property type="entry name" value="Trans_IPPS_HT"/>
    <property type="match status" value="1"/>
</dbReference>
<accession>A0ABQ5QJK0</accession>
<dbReference type="Proteomes" id="UP001165069">
    <property type="component" value="Unassembled WGS sequence"/>
</dbReference>
<evidence type="ECO:0000313" key="8">
    <source>
        <dbReference type="EMBL" id="GLH75055.1"/>
    </source>
</evidence>
<dbReference type="EMBL" id="BSDE01000010">
    <property type="protein sequence ID" value="GLH75055.1"/>
    <property type="molecule type" value="Genomic_DNA"/>
</dbReference>
<name>A0ABQ5QJK0_9BACT</name>
<dbReference type="Gene3D" id="1.10.600.10">
    <property type="entry name" value="Farnesyl Diphosphate Synthase"/>
    <property type="match status" value="1"/>
</dbReference>
<dbReference type="InterPro" id="IPR053378">
    <property type="entry name" value="Prenyl_diphosphate_synthase"/>
</dbReference>
<dbReference type="PANTHER" id="PTHR43281:SF1">
    <property type="entry name" value="FARNESYL DIPHOSPHATE SYNTHASE"/>
    <property type="match status" value="1"/>
</dbReference>
<dbReference type="RefSeq" id="WP_285578039.1">
    <property type="nucleotide sequence ID" value="NZ_BSDE01000010.1"/>
</dbReference>
<proteinExistence type="inferred from homology"/>
<dbReference type="PROSITE" id="PS00723">
    <property type="entry name" value="POLYPRENYL_SYNTHASE_1"/>
    <property type="match status" value="1"/>
</dbReference>
<evidence type="ECO:0000256" key="3">
    <source>
        <dbReference type="ARBA" id="ARBA00022679"/>
    </source>
</evidence>
<evidence type="ECO:0000256" key="4">
    <source>
        <dbReference type="ARBA" id="ARBA00022723"/>
    </source>
</evidence>
<evidence type="ECO:0000256" key="5">
    <source>
        <dbReference type="ARBA" id="ARBA00022842"/>
    </source>
</evidence>
<sequence length="299" mass="31355">MIDAAQDASAQVKADLDRLIPLLDASLTAPFRQGEAARLGEAVRYSLEAGGKRVRPVLCLLACEAVGGTAAQALPGALALEYVHTYSLIHDDLPAMDDDDLRRGRPTNHKVYGEGHAILAGDALLTEAFGVLAAADLEPVRKAEALALLAEGAGWRGMAGGQALDLEGEKLEAYDLDHLRLIHRLKTGALLRASLEIGAVLGGAAPAERAALRAYGEAIGLAFQIQDDILDATATDADLGKRAGKDAGKGKITYPSLLGLDGARKALSEATETALCHLASLPNRNSLAAWARYLAQRAK</sequence>
<dbReference type="InterPro" id="IPR008949">
    <property type="entry name" value="Isoprenoid_synthase_dom_sf"/>
</dbReference>
<keyword evidence="4" id="KW-0479">Metal-binding</keyword>
<comment type="caution">
    <text evidence="8">The sequence shown here is derived from an EMBL/GenBank/DDBJ whole genome shotgun (WGS) entry which is preliminary data.</text>
</comment>